<feature type="transmembrane region" description="Helical" evidence="1">
    <location>
        <begin position="170"/>
        <end position="191"/>
    </location>
</feature>
<keyword evidence="1" id="KW-1133">Transmembrane helix</keyword>
<dbReference type="PROSITE" id="PS51108">
    <property type="entry name" value="PTS_EIID"/>
    <property type="match status" value="1"/>
</dbReference>
<evidence type="ECO:0000256" key="1">
    <source>
        <dbReference type="SAM" id="Phobius"/>
    </source>
</evidence>
<feature type="transmembrane region" description="Helical" evidence="1">
    <location>
        <begin position="128"/>
        <end position="150"/>
    </location>
</feature>
<keyword evidence="1" id="KW-0812">Transmembrane</keyword>
<sequence>MVLSLISLRLHGLFGLVILVLHLHCKSGKQIQFFIISSVNLTGPSATKASLMGPFSGIGDTLFWGILRVVAAGIAMTFGTQGNILAPIVFLIVYNVPSFWCRWELTKLGYSLGSHYIEDMYESGMMDILTKAASVLGLIMLGGMTGNLVTFKSKMIFHLGGGQTLQLQSILDQIFKGIIPLSLTLGCFYLLSKKNVSFTVLMIGVIVLSLVLAFFGIA</sequence>
<gene>
    <name evidence="2" type="ORF">FD22_GL000559</name>
</gene>
<dbReference type="InterPro" id="IPR050303">
    <property type="entry name" value="GatZ_KbaZ_carbometab"/>
</dbReference>
<comment type="caution">
    <text evidence="2">The sequence shown here is derived from an EMBL/GenBank/DDBJ whole genome shotgun (WGS) entry which is preliminary data.</text>
</comment>
<dbReference type="PANTHER" id="PTHR32502:SF23">
    <property type="entry name" value="TRANSPORT PROTEIN, PTS SYSTEM"/>
    <property type="match status" value="1"/>
</dbReference>
<dbReference type="Pfam" id="PF03613">
    <property type="entry name" value="EIID-AGA"/>
    <property type="match status" value="1"/>
</dbReference>
<dbReference type="InterPro" id="IPR004704">
    <property type="entry name" value="PTS_IID_man"/>
</dbReference>
<reference evidence="2 3" key="1">
    <citation type="journal article" date="2015" name="Genome Announc.">
        <title>Expanding the biotechnology potential of lactobacilli through comparative genomics of 213 strains and associated genera.</title>
        <authorList>
            <person name="Sun Z."/>
            <person name="Harris H.M."/>
            <person name="McCann A."/>
            <person name="Guo C."/>
            <person name="Argimon S."/>
            <person name="Zhang W."/>
            <person name="Yang X."/>
            <person name="Jeffery I.B."/>
            <person name="Cooney J.C."/>
            <person name="Kagawa T.F."/>
            <person name="Liu W."/>
            <person name="Song Y."/>
            <person name="Salvetti E."/>
            <person name="Wrobel A."/>
            <person name="Rasinkangas P."/>
            <person name="Parkhill J."/>
            <person name="Rea M.C."/>
            <person name="O'Sullivan O."/>
            <person name="Ritari J."/>
            <person name="Douillard F.P."/>
            <person name="Paul Ross R."/>
            <person name="Yang R."/>
            <person name="Briner A.E."/>
            <person name="Felis G.E."/>
            <person name="de Vos W.M."/>
            <person name="Barrangou R."/>
            <person name="Klaenhammer T.R."/>
            <person name="Caufield P.W."/>
            <person name="Cui Y."/>
            <person name="Zhang H."/>
            <person name="O'Toole P.W."/>
        </authorList>
    </citation>
    <scope>NUCLEOTIDE SEQUENCE [LARGE SCALE GENOMIC DNA]</scope>
    <source>
        <strain evidence="2 3">DSM 20001</strain>
    </source>
</reference>
<dbReference type="GO" id="GO:0005886">
    <property type="term" value="C:plasma membrane"/>
    <property type="evidence" value="ECO:0007669"/>
    <property type="project" value="TreeGrafter"/>
</dbReference>
<dbReference type="Proteomes" id="UP000051181">
    <property type="component" value="Unassembled WGS sequence"/>
</dbReference>
<dbReference type="EMBL" id="AZCN01000154">
    <property type="protein sequence ID" value="KRK11805.1"/>
    <property type="molecule type" value="Genomic_DNA"/>
</dbReference>
<protein>
    <submittedName>
        <fullName evidence="2">PTS system transporter</fullName>
    </submittedName>
</protein>
<name>A0A0R1ER58_9LACO</name>
<dbReference type="PATRIC" id="fig|913848.6.peg.573"/>
<dbReference type="GO" id="GO:0009401">
    <property type="term" value="P:phosphoenolpyruvate-dependent sugar phosphotransferase system"/>
    <property type="evidence" value="ECO:0007669"/>
    <property type="project" value="InterPro"/>
</dbReference>
<organism evidence="2 3">
    <name type="scientific">Loigolactobacillus coryniformis subsp. coryniformis KCTC 3167 = DSM 20001</name>
    <dbReference type="NCBI Taxonomy" id="913848"/>
    <lineage>
        <taxon>Bacteria</taxon>
        <taxon>Bacillati</taxon>
        <taxon>Bacillota</taxon>
        <taxon>Bacilli</taxon>
        <taxon>Lactobacillales</taxon>
        <taxon>Lactobacillaceae</taxon>
        <taxon>Loigolactobacillus</taxon>
    </lineage>
</organism>
<accession>A0A0R1ER58</accession>
<evidence type="ECO:0000313" key="2">
    <source>
        <dbReference type="EMBL" id="KRK11805.1"/>
    </source>
</evidence>
<dbReference type="PANTHER" id="PTHR32502">
    <property type="entry name" value="N-ACETYLGALACTOSAMINE PERMEASE II COMPONENT-RELATED"/>
    <property type="match status" value="1"/>
</dbReference>
<feature type="transmembrane region" description="Helical" evidence="1">
    <location>
        <begin position="198"/>
        <end position="217"/>
    </location>
</feature>
<feature type="transmembrane region" description="Helical" evidence="1">
    <location>
        <begin position="6"/>
        <end position="25"/>
    </location>
</feature>
<proteinExistence type="predicted"/>
<keyword evidence="1" id="KW-0472">Membrane</keyword>
<evidence type="ECO:0000313" key="3">
    <source>
        <dbReference type="Proteomes" id="UP000051181"/>
    </source>
</evidence>
<dbReference type="AlphaFoldDB" id="A0A0R1ER58"/>